<feature type="compositionally biased region" description="Low complexity" evidence="1">
    <location>
        <begin position="1"/>
        <end position="15"/>
    </location>
</feature>
<feature type="compositionally biased region" description="Basic and acidic residues" evidence="1">
    <location>
        <begin position="64"/>
        <end position="83"/>
    </location>
</feature>
<reference evidence="2" key="1">
    <citation type="journal article" date="2021" name="Evol. Appl.">
        <title>The genome of the Pyrenean desman and the effects of bottlenecks and inbreeding on the genomic landscape of an endangered species.</title>
        <authorList>
            <person name="Escoda L."/>
            <person name="Castresana J."/>
        </authorList>
    </citation>
    <scope>NUCLEOTIDE SEQUENCE</scope>
    <source>
        <strain evidence="2">IBE-C5619</strain>
    </source>
</reference>
<evidence type="ECO:0000313" key="3">
    <source>
        <dbReference type="Proteomes" id="UP000700334"/>
    </source>
</evidence>
<dbReference type="Proteomes" id="UP000700334">
    <property type="component" value="Unassembled WGS sequence"/>
</dbReference>
<feature type="region of interest" description="Disordered" evidence="1">
    <location>
        <begin position="57"/>
        <end position="83"/>
    </location>
</feature>
<comment type="caution">
    <text evidence="2">The sequence shown here is derived from an EMBL/GenBank/DDBJ whole genome shotgun (WGS) entry which is preliminary data.</text>
</comment>
<evidence type="ECO:0000313" key="2">
    <source>
        <dbReference type="EMBL" id="KAG8519962.1"/>
    </source>
</evidence>
<dbReference type="AlphaFoldDB" id="A0A8J6AJ59"/>
<accession>A0A8J6AJ59</accession>
<gene>
    <name evidence="2" type="ORF">J0S82_016769</name>
</gene>
<protein>
    <submittedName>
        <fullName evidence="2">Uncharacterized protein</fullName>
    </submittedName>
</protein>
<keyword evidence="3" id="KW-1185">Reference proteome</keyword>
<sequence>MGGRSGVSRQGQGRPQGRGDRCSRAFSVQRSAWARSARAAPGPCDNFAEFSRRVQTGKTMSAKEGSEFEDKALSDRAPRSDREMKICCAQS</sequence>
<dbReference type="EMBL" id="JAGFMF010011585">
    <property type="protein sequence ID" value="KAG8519962.1"/>
    <property type="molecule type" value="Genomic_DNA"/>
</dbReference>
<name>A0A8J6AJ59_GALPY</name>
<feature type="region of interest" description="Disordered" evidence="1">
    <location>
        <begin position="1"/>
        <end position="24"/>
    </location>
</feature>
<organism evidence="2 3">
    <name type="scientific">Galemys pyrenaicus</name>
    <name type="common">Iberian desman</name>
    <name type="synonym">Pyrenean desman</name>
    <dbReference type="NCBI Taxonomy" id="202257"/>
    <lineage>
        <taxon>Eukaryota</taxon>
        <taxon>Metazoa</taxon>
        <taxon>Chordata</taxon>
        <taxon>Craniata</taxon>
        <taxon>Vertebrata</taxon>
        <taxon>Euteleostomi</taxon>
        <taxon>Mammalia</taxon>
        <taxon>Eutheria</taxon>
        <taxon>Laurasiatheria</taxon>
        <taxon>Eulipotyphla</taxon>
        <taxon>Talpidae</taxon>
        <taxon>Galemys</taxon>
    </lineage>
</organism>
<proteinExistence type="predicted"/>
<evidence type="ECO:0000256" key="1">
    <source>
        <dbReference type="SAM" id="MobiDB-lite"/>
    </source>
</evidence>